<proteinExistence type="predicted"/>
<evidence type="ECO:0000313" key="1">
    <source>
        <dbReference type="EMBL" id="SHJ00416.1"/>
    </source>
</evidence>
<sequence>MEVRYVNFIRELTHKQVETIEMNGTMKDLLNHLCSEFGIMFYKKVYNHGKLSDEVNIFLNGQILPRSSSLKLKIASEDRICISASGNWTDTNHLINNKILTPKL</sequence>
<dbReference type="Pfam" id="PF02597">
    <property type="entry name" value="ThiS"/>
    <property type="match status" value="1"/>
</dbReference>
<dbReference type="CDD" id="cd17040">
    <property type="entry name" value="Ubl_MoaD_like"/>
    <property type="match status" value="1"/>
</dbReference>
<dbReference type="Proteomes" id="UP000184052">
    <property type="component" value="Unassembled WGS sequence"/>
</dbReference>
<reference evidence="1 2" key="1">
    <citation type="submission" date="2016-11" db="EMBL/GenBank/DDBJ databases">
        <authorList>
            <person name="Jaros S."/>
            <person name="Januszkiewicz K."/>
            <person name="Wedrychowicz H."/>
        </authorList>
    </citation>
    <scope>NUCLEOTIDE SEQUENCE [LARGE SCALE GENOMIC DNA]</scope>
    <source>
        <strain evidence="1 2">DSM 17477</strain>
    </source>
</reference>
<dbReference type="InterPro" id="IPR016155">
    <property type="entry name" value="Mopterin_synth/thiamin_S_b"/>
</dbReference>
<dbReference type="EMBL" id="FQZL01000009">
    <property type="protein sequence ID" value="SHJ00416.1"/>
    <property type="molecule type" value="Genomic_DNA"/>
</dbReference>
<keyword evidence="2" id="KW-1185">Reference proteome</keyword>
<dbReference type="SUPFAM" id="SSF54285">
    <property type="entry name" value="MoaD/ThiS"/>
    <property type="match status" value="1"/>
</dbReference>
<protein>
    <submittedName>
        <fullName evidence="1">ThiS family protein</fullName>
    </submittedName>
</protein>
<dbReference type="RefSeq" id="WP_073048979.1">
    <property type="nucleotide sequence ID" value="NZ_FQZL01000009.1"/>
</dbReference>
<dbReference type="InterPro" id="IPR003749">
    <property type="entry name" value="ThiS/MoaD-like"/>
</dbReference>
<dbReference type="InterPro" id="IPR012675">
    <property type="entry name" value="Beta-grasp_dom_sf"/>
</dbReference>
<evidence type="ECO:0000313" key="2">
    <source>
        <dbReference type="Proteomes" id="UP000184052"/>
    </source>
</evidence>
<accession>A0A1M6FRV5</accession>
<gene>
    <name evidence="1" type="ORF">SAMN02745751_01515</name>
</gene>
<dbReference type="OrthoDB" id="2112016at2"/>
<dbReference type="Gene3D" id="3.10.20.30">
    <property type="match status" value="1"/>
</dbReference>
<name>A0A1M6FRV5_9FIRM</name>
<dbReference type="AlphaFoldDB" id="A0A1M6FRV5"/>
<organism evidence="1 2">
    <name type="scientific">Dethiosulfatibacter aminovorans DSM 17477</name>
    <dbReference type="NCBI Taxonomy" id="1121476"/>
    <lineage>
        <taxon>Bacteria</taxon>
        <taxon>Bacillati</taxon>
        <taxon>Bacillota</taxon>
        <taxon>Tissierellia</taxon>
        <taxon>Dethiosulfatibacter</taxon>
    </lineage>
</organism>